<dbReference type="GeneID" id="81209361"/>
<feature type="compositionally biased region" description="Acidic residues" evidence="1">
    <location>
        <begin position="253"/>
        <end position="290"/>
    </location>
</feature>
<feature type="compositionally biased region" description="Acidic residues" evidence="1">
    <location>
        <begin position="233"/>
        <end position="243"/>
    </location>
</feature>
<dbReference type="RefSeq" id="WP_284063088.1">
    <property type="nucleotide sequence ID" value="NZ_CP126158.1"/>
</dbReference>
<organism evidence="2 3">
    <name type="scientific">Halobaculum halobium</name>
    <dbReference type="NCBI Taxonomy" id="3032281"/>
    <lineage>
        <taxon>Archaea</taxon>
        <taxon>Methanobacteriati</taxon>
        <taxon>Methanobacteriota</taxon>
        <taxon>Stenosarchaea group</taxon>
        <taxon>Halobacteria</taxon>
        <taxon>Halobacteriales</taxon>
        <taxon>Haloferacaceae</taxon>
        <taxon>Halobaculum</taxon>
    </lineage>
</organism>
<dbReference type="EMBL" id="JBHSWX010000012">
    <property type="protein sequence ID" value="MFC6786291.1"/>
    <property type="molecule type" value="Genomic_DNA"/>
</dbReference>
<dbReference type="Proteomes" id="UP001596443">
    <property type="component" value="Unassembled WGS sequence"/>
</dbReference>
<sequence length="303" mass="31245">MNATKLLAVGLAALLMSAGVGAAATSTGAGATVAATDASVEEYEADAAYDNGTVTLTVTANGSGVEGLSVLRDDSLLGTTDADGSVAFDVNDSETEEVELDVTGENVSGEVELAIENGSVSVEEAEFEVETDEEEANETEENETDGNETDRRGPAIGLPDDASDNAKAVLSAINAYLGGETNASTLGEAVSSVAGNGPDGERGPPADVGPDGDDENETDDDRRGPPEDVGPNADDDDENETDDDERRGPPEDVGPDSDDEDEADEDDEDDDEEDEEDDDDEEDEADDDDDARGNNGNGNGNDR</sequence>
<evidence type="ECO:0000256" key="1">
    <source>
        <dbReference type="SAM" id="MobiDB-lite"/>
    </source>
</evidence>
<feature type="region of interest" description="Disordered" evidence="1">
    <location>
        <begin position="123"/>
        <end position="162"/>
    </location>
</feature>
<gene>
    <name evidence="2" type="ORF">ACFQFD_09915</name>
</gene>
<comment type="caution">
    <text evidence="2">The sequence shown here is derived from an EMBL/GenBank/DDBJ whole genome shotgun (WGS) entry which is preliminary data.</text>
</comment>
<name>A0ABD5TAH7_9EURY</name>
<dbReference type="AlphaFoldDB" id="A0ABD5TAH7"/>
<evidence type="ECO:0000313" key="3">
    <source>
        <dbReference type="Proteomes" id="UP001596443"/>
    </source>
</evidence>
<evidence type="ECO:0000313" key="2">
    <source>
        <dbReference type="EMBL" id="MFC6786291.1"/>
    </source>
</evidence>
<feature type="region of interest" description="Disordered" evidence="1">
    <location>
        <begin position="190"/>
        <end position="303"/>
    </location>
</feature>
<keyword evidence="3" id="KW-1185">Reference proteome</keyword>
<feature type="compositionally biased region" description="Acidic residues" evidence="1">
    <location>
        <begin position="210"/>
        <end position="219"/>
    </location>
</feature>
<feature type="compositionally biased region" description="Acidic residues" evidence="1">
    <location>
        <begin position="123"/>
        <end position="147"/>
    </location>
</feature>
<protein>
    <submittedName>
        <fullName evidence="2">Uncharacterized protein</fullName>
    </submittedName>
</protein>
<reference evidence="2 3" key="1">
    <citation type="journal article" date="2019" name="Int. J. Syst. Evol. Microbiol.">
        <title>The Global Catalogue of Microorganisms (GCM) 10K type strain sequencing project: providing services to taxonomists for standard genome sequencing and annotation.</title>
        <authorList>
            <consortium name="The Broad Institute Genomics Platform"/>
            <consortium name="The Broad Institute Genome Sequencing Center for Infectious Disease"/>
            <person name="Wu L."/>
            <person name="Ma J."/>
        </authorList>
    </citation>
    <scope>NUCLEOTIDE SEQUENCE [LARGE SCALE GENOMIC DNA]</scope>
    <source>
        <strain evidence="2 3">SYNS20</strain>
    </source>
</reference>
<accession>A0ABD5TAH7</accession>
<proteinExistence type="predicted"/>